<dbReference type="InterPro" id="IPR001173">
    <property type="entry name" value="Glyco_trans_2-like"/>
</dbReference>
<protein>
    <submittedName>
        <fullName evidence="2">Glycosyltransferase family 2 protein</fullName>
    </submittedName>
</protein>
<keyword evidence="3" id="KW-1185">Reference proteome</keyword>
<dbReference type="EMBL" id="CP098400">
    <property type="protein sequence ID" value="URW79292.1"/>
    <property type="molecule type" value="Genomic_DNA"/>
</dbReference>
<reference evidence="2" key="2">
    <citation type="submission" date="2022-06" db="EMBL/GenBank/DDBJ databases">
        <title>Xiashengella guii gen. nov. sp. nov., a bacterium isolated form anaerobic digestion tank.</title>
        <authorList>
            <person name="Huang H."/>
        </authorList>
    </citation>
    <scope>NUCLEOTIDE SEQUENCE</scope>
    <source>
        <strain evidence="2">Ai-910</strain>
    </source>
</reference>
<gene>
    <name evidence="2" type="ORF">M9189_10545</name>
</gene>
<accession>A0A9J6ZN37</accession>
<dbReference type="RefSeq" id="WP_250723066.1">
    <property type="nucleotide sequence ID" value="NZ_CP098400.1"/>
</dbReference>
<proteinExistence type="predicted"/>
<dbReference type="GO" id="GO:0016758">
    <property type="term" value="F:hexosyltransferase activity"/>
    <property type="evidence" value="ECO:0007669"/>
    <property type="project" value="UniProtKB-ARBA"/>
</dbReference>
<sequence>MEERSPKVTVVIPTYRRPAYLQEALDSLSRQTFKDFEAIVVDDGTPGEENRQICSKYSFVRYILTSNSGSPIRPRNIGIKEARGEYIAFLDDDDQWVEEKLQKQVDILDRQRDYGLVHSYCQIIDENGRVTGEVTGQAFADKKHGYVFDDMVGNFTVMLSSPLIRKELIEKSGLFNEKMTAAGEDVEFFIRLAYYTRFWFIDEPLVRYRVHSNGISKGNFNYVYLPWHLFRAVRKLSKKESLERPRFVALRNRLIIKQIDAAGNLKGYLVSIGLCFRIYPGFFTLPGAMRTMAGKFRHLWRYTFKVKKKIKKIAA</sequence>
<dbReference type="KEGG" id="alkq:M9189_10545"/>
<evidence type="ECO:0000313" key="3">
    <source>
        <dbReference type="Proteomes" id="UP001056426"/>
    </source>
</evidence>
<dbReference type="PANTHER" id="PTHR22916">
    <property type="entry name" value="GLYCOSYLTRANSFERASE"/>
    <property type="match status" value="1"/>
</dbReference>
<feature type="domain" description="Glycosyltransferase 2-like" evidence="1">
    <location>
        <begin position="9"/>
        <end position="128"/>
    </location>
</feature>
<dbReference type="PANTHER" id="PTHR22916:SF3">
    <property type="entry name" value="UDP-GLCNAC:BETAGAL BETA-1,3-N-ACETYLGLUCOSAMINYLTRANSFERASE-LIKE PROTEIN 1"/>
    <property type="match status" value="1"/>
</dbReference>
<evidence type="ECO:0000259" key="1">
    <source>
        <dbReference type="Pfam" id="PF00535"/>
    </source>
</evidence>
<evidence type="ECO:0000313" key="2">
    <source>
        <dbReference type="EMBL" id="URW79292.1"/>
    </source>
</evidence>
<reference evidence="2" key="1">
    <citation type="submission" date="2022-05" db="EMBL/GenBank/DDBJ databases">
        <authorList>
            <person name="Sun X."/>
        </authorList>
    </citation>
    <scope>NUCLEOTIDE SEQUENCE</scope>
    <source>
        <strain evidence="2">Ai-910</strain>
    </source>
</reference>
<dbReference type="CDD" id="cd00761">
    <property type="entry name" value="Glyco_tranf_GTA_type"/>
    <property type="match status" value="1"/>
</dbReference>
<dbReference type="Proteomes" id="UP001056426">
    <property type="component" value="Chromosome"/>
</dbReference>
<dbReference type="AlphaFoldDB" id="A0A9J6ZN37"/>
<dbReference type="SUPFAM" id="SSF53448">
    <property type="entry name" value="Nucleotide-diphospho-sugar transferases"/>
    <property type="match status" value="1"/>
</dbReference>
<dbReference type="Gene3D" id="3.90.550.10">
    <property type="entry name" value="Spore Coat Polysaccharide Biosynthesis Protein SpsA, Chain A"/>
    <property type="match status" value="1"/>
</dbReference>
<dbReference type="Pfam" id="PF00535">
    <property type="entry name" value="Glycos_transf_2"/>
    <property type="match status" value="1"/>
</dbReference>
<dbReference type="InterPro" id="IPR029044">
    <property type="entry name" value="Nucleotide-diphossugar_trans"/>
</dbReference>
<organism evidence="2 3">
    <name type="scientific">Xiashengella succiniciproducens</name>
    <dbReference type="NCBI Taxonomy" id="2949635"/>
    <lineage>
        <taxon>Bacteria</taxon>
        <taxon>Pseudomonadati</taxon>
        <taxon>Bacteroidota</taxon>
        <taxon>Bacteroidia</taxon>
        <taxon>Marinilabiliales</taxon>
        <taxon>Marinilabiliaceae</taxon>
        <taxon>Xiashengella</taxon>
    </lineage>
</organism>
<name>A0A9J6ZN37_9BACT</name>